<evidence type="ECO:0000256" key="1">
    <source>
        <dbReference type="ARBA" id="ARBA00022491"/>
    </source>
</evidence>
<dbReference type="PROSITE" id="PS51186">
    <property type="entry name" value="GNAT"/>
    <property type="match status" value="1"/>
</dbReference>
<dbReference type="InterPro" id="IPR000182">
    <property type="entry name" value="GNAT_dom"/>
</dbReference>
<feature type="domain" description="N-acetyltransferase" evidence="6">
    <location>
        <begin position="1"/>
        <end position="129"/>
    </location>
</feature>
<evidence type="ECO:0000313" key="8">
    <source>
        <dbReference type="Proteomes" id="UP000422569"/>
    </source>
</evidence>
<reference evidence="7 8" key="1">
    <citation type="submission" date="2019-09" db="EMBL/GenBank/DDBJ databases">
        <title>Isolation and complete genome sequencing of Methylocystis species.</title>
        <authorList>
            <person name="Rumah B.L."/>
            <person name="Stead C.E."/>
            <person name="Stevens B.C."/>
            <person name="Minton N.P."/>
            <person name="Grosse-Honebrink A."/>
            <person name="Zhang Y."/>
        </authorList>
    </citation>
    <scope>NUCLEOTIDE SEQUENCE [LARGE SCALE GENOMIC DNA]</scope>
    <source>
        <strain evidence="7 8">BRCS2</strain>
    </source>
</reference>
<evidence type="ECO:0000313" key="7">
    <source>
        <dbReference type="EMBL" id="QGM99470.1"/>
    </source>
</evidence>
<dbReference type="PANTHER" id="PTHR36449">
    <property type="entry name" value="ACETYLTRANSFERASE-RELATED"/>
    <property type="match status" value="1"/>
</dbReference>
<dbReference type="Gene3D" id="3.40.630.30">
    <property type="match status" value="1"/>
</dbReference>
<organism evidence="7 8">
    <name type="scientific">Methylocystis parvus</name>
    <dbReference type="NCBI Taxonomy" id="134"/>
    <lineage>
        <taxon>Bacteria</taxon>
        <taxon>Pseudomonadati</taxon>
        <taxon>Pseudomonadota</taxon>
        <taxon>Alphaproteobacteria</taxon>
        <taxon>Hyphomicrobiales</taxon>
        <taxon>Methylocystaceae</taxon>
        <taxon>Methylocystis</taxon>
    </lineage>
</organism>
<dbReference type="GO" id="GO:0016747">
    <property type="term" value="F:acyltransferase activity, transferring groups other than amino-acyl groups"/>
    <property type="evidence" value="ECO:0007669"/>
    <property type="project" value="InterPro"/>
</dbReference>
<evidence type="ECO:0000256" key="5">
    <source>
        <dbReference type="ARBA" id="ARBA00049880"/>
    </source>
</evidence>
<keyword evidence="3 7" id="KW-0808">Transferase</keyword>
<keyword evidence="4" id="KW-0012">Acyltransferase</keyword>
<evidence type="ECO:0000259" key="6">
    <source>
        <dbReference type="PROSITE" id="PS51186"/>
    </source>
</evidence>
<proteinExistence type="predicted"/>
<dbReference type="Proteomes" id="UP000422569">
    <property type="component" value="Chromosome"/>
</dbReference>
<gene>
    <name evidence="7" type="ORF">F7D14_01020</name>
</gene>
<evidence type="ECO:0000256" key="2">
    <source>
        <dbReference type="ARBA" id="ARBA00022649"/>
    </source>
</evidence>
<dbReference type="SUPFAM" id="SSF55729">
    <property type="entry name" value="Acyl-CoA N-acyltransferases (Nat)"/>
    <property type="match status" value="1"/>
</dbReference>
<accession>A0A6B8MFK8</accession>
<sequence length="132" mass="14161">MQDAKRRVSNCFVALDDAGAIAGYFTLAASGIPVDELSDATKKRLPRYPLLPACLIGRLAVDRRFRGLGLGGALLMEAAIRASRAEPAVLAMIVDAKDEKAAAFYEHHGFSRFASRPKSLYLPLATALKAKG</sequence>
<name>A0A6B8MFK8_9HYPH</name>
<evidence type="ECO:0000256" key="3">
    <source>
        <dbReference type="ARBA" id="ARBA00022679"/>
    </source>
</evidence>
<dbReference type="PANTHER" id="PTHR36449:SF1">
    <property type="entry name" value="ACETYLTRANSFERASE"/>
    <property type="match status" value="1"/>
</dbReference>
<keyword evidence="1" id="KW-0678">Repressor</keyword>
<protein>
    <submittedName>
        <fullName evidence="7">GNAT family N-acetyltransferase</fullName>
    </submittedName>
</protein>
<keyword evidence="2" id="KW-1277">Toxin-antitoxin system</keyword>
<dbReference type="AlphaFoldDB" id="A0A6B8MFK8"/>
<comment type="catalytic activity">
    <reaction evidence="5">
        <text>glycyl-tRNA(Gly) + acetyl-CoA = N-acetylglycyl-tRNA(Gly) + CoA + H(+)</text>
        <dbReference type="Rhea" id="RHEA:81867"/>
        <dbReference type="Rhea" id="RHEA-COMP:9683"/>
        <dbReference type="Rhea" id="RHEA-COMP:19766"/>
        <dbReference type="ChEBI" id="CHEBI:15378"/>
        <dbReference type="ChEBI" id="CHEBI:57287"/>
        <dbReference type="ChEBI" id="CHEBI:57288"/>
        <dbReference type="ChEBI" id="CHEBI:78522"/>
        <dbReference type="ChEBI" id="CHEBI:232036"/>
    </reaction>
</comment>
<dbReference type="EMBL" id="CP044331">
    <property type="protein sequence ID" value="QGM99470.1"/>
    <property type="molecule type" value="Genomic_DNA"/>
</dbReference>
<dbReference type="KEGG" id="mpar:F7D14_01020"/>
<keyword evidence="8" id="KW-1185">Reference proteome</keyword>
<evidence type="ECO:0000256" key="4">
    <source>
        <dbReference type="ARBA" id="ARBA00023315"/>
    </source>
</evidence>
<dbReference type="InterPro" id="IPR016181">
    <property type="entry name" value="Acyl_CoA_acyltransferase"/>
</dbReference>
<dbReference type="Pfam" id="PF13508">
    <property type="entry name" value="Acetyltransf_7"/>
    <property type="match status" value="1"/>
</dbReference>